<name>A0A0H5QAA0_NEIMI</name>
<dbReference type="Proteomes" id="UP000182715">
    <property type="component" value="Unassembled WGS sequence"/>
</dbReference>
<evidence type="ECO:0000313" key="1">
    <source>
        <dbReference type="EMBL" id="CRY98269.1"/>
    </source>
</evidence>
<sequence>MFSFLSENTLSAHQYHDTRRITPSVETHYIRNKNGCSEKYF</sequence>
<organism evidence="1 2">
    <name type="scientific">Neisseria meningitidis serogroup B</name>
    <dbReference type="NCBI Taxonomy" id="491"/>
    <lineage>
        <taxon>Bacteria</taxon>
        <taxon>Pseudomonadati</taxon>
        <taxon>Pseudomonadota</taxon>
        <taxon>Betaproteobacteria</taxon>
        <taxon>Neisseriales</taxon>
        <taxon>Neisseriaceae</taxon>
        <taxon>Neisseria</taxon>
    </lineage>
</organism>
<dbReference type="AlphaFoldDB" id="A0A0H5QAA0"/>
<dbReference type="EMBL" id="CVTF01000023">
    <property type="protein sequence ID" value="CRY98269.1"/>
    <property type="molecule type" value="Genomic_DNA"/>
</dbReference>
<evidence type="ECO:0000313" key="2">
    <source>
        <dbReference type="Proteomes" id="UP000182715"/>
    </source>
</evidence>
<accession>A0A0H5QAA0</accession>
<proteinExistence type="predicted"/>
<protein>
    <submittedName>
        <fullName evidence="1">Uncharacterized protein</fullName>
    </submittedName>
</protein>
<reference evidence="1 2" key="1">
    <citation type="submission" date="2014-11" db="EMBL/GenBank/DDBJ databases">
        <authorList>
            <person name="Diene M.Seydina."/>
        </authorList>
    </citation>
    <scope>NUCLEOTIDE SEQUENCE [LARGE SCALE GENOMIC DNA]</scope>
    <source>
        <strain evidence="1 2">Neisseria meningitidis CHUV</strain>
    </source>
</reference>